<keyword evidence="3" id="KW-0808">Transferase</keyword>
<comment type="caution">
    <text evidence="6">The sequence shown here is derived from an EMBL/GenBank/DDBJ whole genome shotgun (WGS) entry which is preliminary data.</text>
</comment>
<name>A0AAV3SAB3_9EURY</name>
<proteinExistence type="inferred from homology"/>
<dbReference type="PROSITE" id="PS51679">
    <property type="entry name" value="SAM_MT_C5"/>
    <property type="match status" value="1"/>
</dbReference>
<dbReference type="RefSeq" id="WP_211312241.1">
    <property type="nucleotide sequence ID" value="NZ_BAAABL010000068.1"/>
</dbReference>
<dbReference type="Proteomes" id="UP001500837">
    <property type="component" value="Unassembled WGS sequence"/>
</dbReference>
<dbReference type="EMBL" id="BAAABL010000068">
    <property type="protein sequence ID" value="GAA0308661.1"/>
    <property type="molecule type" value="Genomic_DNA"/>
</dbReference>
<keyword evidence="2 6" id="KW-0489">Methyltransferase</keyword>
<dbReference type="InterPro" id="IPR050390">
    <property type="entry name" value="C5-Methyltransferase"/>
</dbReference>
<dbReference type="SUPFAM" id="SSF53335">
    <property type="entry name" value="S-adenosyl-L-methionine-dependent methyltransferases"/>
    <property type="match status" value="1"/>
</dbReference>
<gene>
    <name evidence="6" type="ORF">GCM10009066_22810</name>
</gene>
<dbReference type="PANTHER" id="PTHR10629">
    <property type="entry name" value="CYTOSINE-SPECIFIC METHYLTRANSFERASE"/>
    <property type="match status" value="1"/>
</dbReference>
<dbReference type="EC" id="2.1.1.37" evidence="1"/>
<dbReference type="PANTHER" id="PTHR10629:SF52">
    <property type="entry name" value="DNA (CYTOSINE-5)-METHYLTRANSFERASE 1"/>
    <property type="match status" value="1"/>
</dbReference>
<evidence type="ECO:0000256" key="2">
    <source>
        <dbReference type="ARBA" id="ARBA00022603"/>
    </source>
</evidence>
<protein>
    <recommendedName>
        <fullName evidence="1">DNA (cytosine-5-)-methyltransferase</fullName>
        <ecNumber evidence="1">2.1.1.37</ecNumber>
    </recommendedName>
</protein>
<dbReference type="PRINTS" id="PR00105">
    <property type="entry name" value="C5METTRFRASE"/>
</dbReference>
<evidence type="ECO:0000313" key="6">
    <source>
        <dbReference type="EMBL" id="GAA0308661.1"/>
    </source>
</evidence>
<accession>A0AAV3SAB3</accession>
<dbReference type="Pfam" id="PF00145">
    <property type="entry name" value="DNA_methylase"/>
    <property type="match status" value="1"/>
</dbReference>
<keyword evidence="4" id="KW-0949">S-adenosyl-L-methionine</keyword>
<evidence type="ECO:0000313" key="7">
    <source>
        <dbReference type="Proteomes" id="UP001500837"/>
    </source>
</evidence>
<dbReference type="GO" id="GO:0003677">
    <property type="term" value="F:DNA binding"/>
    <property type="evidence" value="ECO:0007669"/>
    <property type="project" value="TreeGrafter"/>
</dbReference>
<dbReference type="NCBIfam" id="TIGR00675">
    <property type="entry name" value="dcm"/>
    <property type="match status" value="1"/>
</dbReference>
<keyword evidence="7" id="KW-1185">Reference proteome</keyword>
<dbReference type="Gene3D" id="3.40.50.150">
    <property type="entry name" value="Vaccinia Virus protein VP39"/>
    <property type="match status" value="1"/>
</dbReference>
<dbReference type="AlphaFoldDB" id="A0AAV3SAB3"/>
<dbReference type="InterPro" id="IPR029063">
    <property type="entry name" value="SAM-dependent_MTases_sf"/>
</dbReference>
<reference evidence="6 7" key="1">
    <citation type="journal article" date="2019" name="Int. J. Syst. Evol. Microbiol.">
        <title>The Global Catalogue of Microorganisms (GCM) 10K type strain sequencing project: providing services to taxonomists for standard genome sequencing and annotation.</title>
        <authorList>
            <consortium name="The Broad Institute Genomics Platform"/>
            <consortium name="The Broad Institute Genome Sequencing Center for Infectious Disease"/>
            <person name="Wu L."/>
            <person name="Ma J."/>
        </authorList>
    </citation>
    <scope>NUCLEOTIDE SEQUENCE [LARGE SCALE GENOMIC DNA]</scope>
    <source>
        <strain evidence="6 7">JCM 16330</strain>
    </source>
</reference>
<organism evidence="6 7">
    <name type="scientific">Halarchaeum salinum</name>
    <dbReference type="NCBI Taxonomy" id="489912"/>
    <lineage>
        <taxon>Archaea</taxon>
        <taxon>Methanobacteriati</taxon>
        <taxon>Methanobacteriota</taxon>
        <taxon>Stenosarchaea group</taxon>
        <taxon>Halobacteria</taxon>
        <taxon>Halobacteriales</taxon>
        <taxon>Halobacteriaceae</taxon>
    </lineage>
</organism>
<dbReference type="GO" id="GO:0044027">
    <property type="term" value="P:negative regulation of gene expression via chromosomal CpG island methylation"/>
    <property type="evidence" value="ECO:0007669"/>
    <property type="project" value="TreeGrafter"/>
</dbReference>
<sequence length="419" mass="46854">MVGIIDLFCGTGGFSYGFETHPSGEFEVLLGLDKKEAAIGTFKKNHPHAEVVEGDIREWPPEKVSKETGVAPEDVQVIVGGPPCQGFSSIRPDRGEETKDERNGLYTDFVEFVEYYEPDFFVMENVVGLATHQDGETISKILQDVNQINYSADWRILNGANFGLPQRRERLIMIGVADEREIEFPEPTHRTSGRTIGYRDKSKVITTQPTLDDFHNTGSLSPARTVMDAIDDLPEIEAGEEATEYTNDPQNEYQSVMRRDSENLTFHKATNHGEKMMTIIRNSGPNKQKTIENLKEDDDVDDAENYISSGYSSSYSRIDPDLPSVTLTVNFVHPASNKCIHPYQNRALTPREGARIQSFPDDFEFVGSKSDIADQIGNAVPPLLGSVLGEHLLGMYDPTFETDYESCLVNKRQESAVQI</sequence>
<evidence type="ECO:0000256" key="4">
    <source>
        <dbReference type="ARBA" id="ARBA00022691"/>
    </source>
</evidence>
<comment type="similarity">
    <text evidence="5">Belongs to the class I-like SAM-binding methyltransferase superfamily. C5-methyltransferase family.</text>
</comment>
<dbReference type="InterPro" id="IPR001525">
    <property type="entry name" value="C5_MeTfrase"/>
</dbReference>
<evidence type="ECO:0000256" key="3">
    <source>
        <dbReference type="ARBA" id="ARBA00022679"/>
    </source>
</evidence>
<dbReference type="Gene3D" id="3.90.120.10">
    <property type="entry name" value="DNA Methylase, subunit A, domain 2"/>
    <property type="match status" value="1"/>
</dbReference>
<evidence type="ECO:0000256" key="1">
    <source>
        <dbReference type="ARBA" id="ARBA00011975"/>
    </source>
</evidence>
<dbReference type="GO" id="GO:0003886">
    <property type="term" value="F:DNA (cytosine-5-)-methyltransferase activity"/>
    <property type="evidence" value="ECO:0007669"/>
    <property type="project" value="UniProtKB-EC"/>
</dbReference>
<dbReference type="GO" id="GO:0032259">
    <property type="term" value="P:methylation"/>
    <property type="evidence" value="ECO:0007669"/>
    <property type="project" value="UniProtKB-KW"/>
</dbReference>
<evidence type="ECO:0000256" key="5">
    <source>
        <dbReference type="RuleBase" id="RU000416"/>
    </source>
</evidence>